<sequence length="941" mass="104018">MFSQTDLVRSQTLTESEPVVKSPGQSHKLTCTYTGISDSSADISWIRQAEGKGLDTKYYSTSVKNRFTISRDNDVDQVYLHMNSLTAEDSAVYYCKKGSFSTSSKPTVFPLMQCGSETANTVTLGCLATGFSPSSVTYAWSKAGTALTDFIQYPPVEKSGVYTGISQIKVNKEDLDAKQPFKCIASNTAGDGEGIFIVTQPLVVSPNITLQPVWEGEFKASGVRLICTLSGFFPGELSVEWKLDNDPLVINPIERKLQTVEGVNKTFSFSSEIEPNSKKWAKGSSYTCKAIHNNIEFTKTISVCQIVPSTTPSMHLQTPSFKTVMTAKSDIKATCSVCTIFDATVTWRLDEDSPSKEHINQVTNASHIISTLTVSSSSWQRLKDLKCKAEHHCFSSTEVTFVPVRPPLIQIRRSLPHLLKGDSAVLVCDITQSDSRDLSVTLHNNKNDIIGTQFVDLPQTPGPHSISRFFSVPQNHWKKNTSFYCSVSQGFSGSSTSNSTGIIFVDPSVELLLVPGEESGQQRLSCSGWGFDPQIKWSSESQQKSPSTYDISMGAGGRVAVTSQLLVPQKEWKTGKSFTCEVSDRSLNKQYRKEISVCTVTPTSSQSVGVYIQGPPLQENQNTGQVTVTCLLVGPLLKDISIYWKVDGNTYTHRAHIEPPVSLGNGTETLRSFLNVSAEDWNSYKNVSCEGKHPCSKQSYKDHIKKCNDTSPPTVKIIQPSASQASTSHFLALTCLVSEFFPSNIIVYWKKDGQRLPSTGYTNSPAWKYTGSSTYSMSSRLNITKTVHEESTYSCVVRHESSEMPLESSIKDVFGELFIIHQAGLQINDVILYTVVKLYCAQSFVLEASLRVPHLFINKSPFVSFTDVLKSCDFLDNIMYAERIQDKDEEGWFMAFTFLVFFLISIVYGVLATLFKVSNSSFSSFGLCPKSHTHSDSLLIT</sequence>
<feature type="domain" description="Ig-like" evidence="4">
    <location>
        <begin position="602"/>
        <end position="705"/>
    </location>
</feature>
<dbReference type="Pfam" id="PF07686">
    <property type="entry name" value="V-set"/>
    <property type="match status" value="1"/>
</dbReference>
<evidence type="ECO:0000256" key="2">
    <source>
        <dbReference type="SAM" id="MobiDB-lite"/>
    </source>
</evidence>
<feature type="domain" description="Ig-like" evidence="4">
    <location>
        <begin position="24"/>
        <end position="95"/>
    </location>
</feature>
<feature type="transmembrane region" description="Helical" evidence="3">
    <location>
        <begin position="892"/>
        <end position="915"/>
    </location>
</feature>
<dbReference type="InterPro" id="IPR013783">
    <property type="entry name" value="Ig-like_fold"/>
</dbReference>
<dbReference type="InterPro" id="IPR003597">
    <property type="entry name" value="Ig_C1-set"/>
</dbReference>
<dbReference type="InParanoid" id="A0A3Q3GTD4"/>
<protein>
    <recommendedName>
        <fullName evidence="4">Ig-like domain-containing protein</fullName>
    </recommendedName>
</protein>
<dbReference type="CDD" id="cd00098">
    <property type="entry name" value="IgC1"/>
    <property type="match status" value="4"/>
</dbReference>
<dbReference type="PROSITE" id="PS00290">
    <property type="entry name" value="IG_MHC"/>
    <property type="match status" value="1"/>
</dbReference>
<evidence type="ECO:0000256" key="3">
    <source>
        <dbReference type="SAM" id="Phobius"/>
    </source>
</evidence>
<dbReference type="PANTHER" id="PTHR23411">
    <property type="entry name" value="TAPASIN"/>
    <property type="match status" value="1"/>
</dbReference>
<dbReference type="InterPro" id="IPR003599">
    <property type="entry name" value="Ig_sub"/>
</dbReference>
<feature type="domain" description="Ig-like" evidence="4">
    <location>
        <begin position="507"/>
        <end position="596"/>
    </location>
</feature>
<proteinExistence type="predicted"/>
<reference evidence="5" key="2">
    <citation type="submission" date="2025-09" db="UniProtKB">
        <authorList>
            <consortium name="Ensembl"/>
        </authorList>
    </citation>
    <scope>IDENTIFICATION</scope>
</reference>
<dbReference type="STRING" id="56723.ENSLBEP00000034579"/>
<keyword evidence="6" id="KW-1185">Reference proteome</keyword>
<dbReference type="InterPro" id="IPR007110">
    <property type="entry name" value="Ig-like_dom"/>
</dbReference>
<keyword evidence="3" id="KW-0812">Transmembrane</keyword>
<dbReference type="PROSITE" id="PS50835">
    <property type="entry name" value="IG_LIKE"/>
    <property type="match status" value="8"/>
</dbReference>
<organism evidence="5 6">
    <name type="scientific">Labrus bergylta</name>
    <name type="common">ballan wrasse</name>
    <dbReference type="NCBI Taxonomy" id="56723"/>
    <lineage>
        <taxon>Eukaryota</taxon>
        <taxon>Metazoa</taxon>
        <taxon>Chordata</taxon>
        <taxon>Craniata</taxon>
        <taxon>Vertebrata</taxon>
        <taxon>Euteleostomi</taxon>
        <taxon>Actinopterygii</taxon>
        <taxon>Neopterygii</taxon>
        <taxon>Teleostei</taxon>
        <taxon>Neoteleostei</taxon>
        <taxon>Acanthomorphata</taxon>
        <taxon>Eupercaria</taxon>
        <taxon>Labriformes</taxon>
        <taxon>Labridae</taxon>
        <taxon>Labrus</taxon>
    </lineage>
</organism>
<keyword evidence="1" id="KW-0393">Immunoglobulin domain</keyword>
<dbReference type="InterPro" id="IPR036179">
    <property type="entry name" value="Ig-like_dom_sf"/>
</dbReference>
<dbReference type="Ensembl" id="ENSLBET00000036063.1">
    <property type="protein sequence ID" value="ENSLBEP00000034579.1"/>
    <property type="gene ID" value="ENSLBEG00000025977.1"/>
</dbReference>
<dbReference type="InterPro" id="IPR003006">
    <property type="entry name" value="Ig/MHC_CS"/>
</dbReference>
<feature type="domain" description="Ig-like" evidence="4">
    <location>
        <begin position="206"/>
        <end position="302"/>
    </location>
</feature>
<keyword evidence="3" id="KW-0472">Membrane</keyword>
<dbReference type="InterPro" id="IPR050380">
    <property type="entry name" value="Immune_Resp_Modulators"/>
</dbReference>
<dbReference type="Pfam" id="PF07654">
    <property type="entry name" value="C1-set"/>
    <property type="match status" value="5"/>
</dbReference>
<reference evidence="5" key="1">
    <citation type="submission" date="2025-08" db="UniProtKB">
        <authorList>
            <consortium name="Ensembl"/>
        </authorList>
    </citation>
    <scope>IDENTIFICATION</scope>
</reference>
<dbReference type="InterPro" id="IPR013106">
    <property type="entry name" value="Ig_V-set"/>
</dbReference>
<feature type="domain" description="Ig-like" evidence="4">
    <location>
        <begin position="106"/>
        <end position="199"/>
    </location>
</feature>
<dbReference type="AlphaFoldDB" id="A0A3Q3GTD4"/>
<evidence type="ECO:0000313" key="5">
    <source>
        <dbReference type="Ensembl" id="ENSLBEP00000034579.1"/>
    </source>
</evidence>
<dbReference type="GeneTree" id="ENSGT00940000163371"/>
<evidence type="ECO:0000313" key="6">
    <source>
        <dbReference type="Proteomes" id="UP000261660"/>
    </source>
</evidence>
<dbReference type="SMART" id="SM00409">
    <property type="entry name" value="IG"/>
    <property type="match status" value="2"/>
</dbReference>
<dbReference type="Proteomes" id="UP000261660">
    <property type="component" value="Unplaced"/>
</dbReference>
<dbReference type="SMART" id="SM00406">
    <property type="entry name" value="IGv"/>
    <property type="match status" value="1"/>
</dbReference>
<accession>A0A3Q3GTD4</accession>
<evidence type="ECO:0000259" key="4">
    <source>
        <dbReference type="PROSITE" id="PS50835"/>
    </source>
</evidence>
<keyword evidence="3" id="KW-1133">Transmembrane helix</keyword>
<name>A0A3Q3GTD4_9LABR</name>
<feature type="region of interest" description="Disordered" evidence="2">
    <location>
        <begin position="1"/>
        <end position="21"/>
    </location>
</feature>
<feature type="compositionally biased region" description="Polar residues" evidence="2">
    <location>
        <begin position="1"/>
        <end position="15"/>
    </location>
</feature>
<feature type="domain" description="Ig-like" evidence="4">
    <location>
        <begin position="312"/>
        <end position="400"/>
    </location>
</feature>
<feature type="domain" description="Ig-like" evidence="4">
    <location>
        <begin position="406"/>
        <end position="501"/>
    </location>
</feature>
<evidence type="ECO:0000256" key="1">
    <source>
        <dbReference type="ARBA" id="ARBA00023319"/>
    </source>
</evidence>
<dbReference type="SMART" id="SM00407">
    <property type="entry name" value="IGc1"/>
    <property type="match status" value="3"/>
</dbReference>
<feature type="domain" description="Ig-like" evidence="4">
    <location>
        <begin position="713"/>
        <end position="811"/>
    </location>
</feature>
<dbReference type="SUPFAM" id="SSF48726">
    <property type="entry name" value="Immunoglobulin"/>
    <property type="match status" value="8"/>
</dbReference>
<dbReference type="Gene3D" id="2.60.40.10">
    <property type="entry name" value="Immunoglobulins"/>
    <property type="match status" value="8"/>
</dbReference>